<dbReference type="GO" id="GO:0051016">
    <property type="term" value="P:barbed-end actin filament capping"/>
    <property type="evidence" value="ECO:0007669"/>
    <property type="project" value="TreeGrafter"/>
</dbReference>
<dbReference type="Pfam" id="PF25480">
    <property type="entry name" value="DUF7904"/>
    <property type="match status" value="1"/>
</dbReference>
<feature type="compositionally biased region" description="Low complexity" evidence="1">
    <location>
        <begin position="541"/>
        <end position="567"/>
    </location>
</feature>
<feature type="region of interest" description="Disordered" evidence="1">
    <location>
        <begin position="102"/>
        <end position="453"/>
    </location>
</feature>
<dbReference type="Gene3D" id="3.40.20.10">
    <property type="entry name" value="Severin"/>
    <property type="match status" value="3"/>
</dbReference>
<dbReference type="PANTHER" id="PTHR11977:SF133">
    <property type="entry name" value="DUF4045 DOMAIN-CONTAINING PROTEIN"/>
    <property type="match status" value="1"/>
</dbReference>
<feature type="compositionally biased region" description="Basic and acidic residues" evidence="1">
    <location>
        <begin position="18"/>
        <end position="50"/>
    </location>
</feature>
<dbReference type="InterPro" id="IPR057226">
    <property type="entry name" value="DUF7904"/>
</dbReference>
<dbReference type="SUPFAM" id="SSF55753">
    <property type="entry name" value="Actin depolymerizing proteins"/>
    <property type="match status" value="3"/>
</dbReference>
<feature type="compositionally biased region" description="Polar residues" evidence="1">
    <location>
        <begin position="178"/>
        <end position="203"/>
    </location>
</feature>
<evidence type="ECO:0000313" key="5">
    <source>
        <dbReference type="Proteomes" id="UP000241462"/>
    </source>
</evidence>
<dbReference type="Proteomes" id="UP000241462">
    <property type="component" value="Unassembled WGS sequence"/>
</dbReference>
<feature type="compositionally biased region" description="Basic and acidic residues" evidence="1">
    <location>
        <begin position="598"/>
        <end position="613"/>
    </location>
</feature>
<dbReference type="GO" id="GO:0005546">
    <property type="term" value="F:phosphatidylinositol-4,5-bisphosphate binding"/>
    <property type="evidence" value="ECO:0007669"/>
    <property type="project" value="TreeGrafter"/>
</dbReference>
<feature type="compositionally biased region" description="Basic and acidic residues" evidence="1">
    <location>
        <begin position="247"/>
        <end position="261"/>
    </location>
</feature>
<feature type="domain" description="DUF7904" evidence="3">
    <location>
        <begin position="1319"/>
        <end position="1418"/>
    </location>
</feature>
<dbReference type="InterPro" id="IPR025118">
    <property type="entry name" value="DUF4045"/>
</dbReference>
<sequence>MSDEVSNFLRSVEQLNQGRDENEEARSRELEEKILQQRRERQARREERARSISPQKSSPAHTPPPSARRKDSTAHVAEALSASSPIPDLSAALQSHIITSPSIEAMDLSPTHSGSPRKEAEDPLDLDLKRSSASYTSPPPSAGLARTPTLSWQRRPPSQGPGTRSRPLSMVAAENAAVRSSESTSPERTLSRDQISQALSSKDPTWFRQTADRGASSAAYRKSQLEDPDTVDVHSGRTQLAGMSRSKSTEPDRDAGRDKSRSRSHSRLGSPLLPMSDAQKLGPPADIEGGGEGSTSGPPSPTRPASPTKGMGGFVQSAMMKRTDSVKRWSVTTPGLHRPTPSMDRTKTDIPGPETTSRPASRGKESSSRPTSSHAKEAPSFTTTDSPLLKGGPAASPKPENTRLEVETEQVLPTSPSRTMDPRRWSPTKSSWLEAALKQPESPKPKPAANNNQPSWMVELNKAKAARAKNGSADIDRGIPVVKKHEVKTGGLVRPAPLGTTVKPPGLGSINSPSVGAEKPLTPGLRTGGISRSTMVGTPSPTADKPVTPTTDKPVTPTTDKPTTPAAFKSEVSKTPVIGSLNPPTEELARRGSVAGHEQGKEKQETPKSDFRANLRQRGTTLGNADKPGSNNELASVFGKLRKTTTQNYVAPDELKENILRGKSGLNMTGGPRPYVKKDEFKDAILARKADFQHAKEEGRGVATNVKPPQEKAVPEGIARRATITSRPKSISIPRDAPMPKFSSPEQATKPLPSPKPVEAAQPSPPSSIAREETAPKQESTIPRALPDLSKEPGAPGKLSSKIGGNALANRFNPALAGLLARGPPGAGGPASGSSGTTLDRGASDEPAQGPQLTHMTKNRARGPRRKAPAIASNPSTSAASEAAASPTPEIATTPTARSPTVREESELFTEAPVTSPIEVTKGFFTKDKQQNSGLNSPVDAPKTPIEQQFSASRPSSTANSPRKMFEQISAKVQPVEEAKAAEPVRRSPSPRKLDAKRMSLFLDEPSQTSPKPEARASKPSSPVKRMSQFLSEQNLPSPQNEPAAPTKSESPTKPMSPVRRMSKLLDESSQSSQKMEPEPSKPLSPIKRLSQFSNEAIPLSPAPESEVQKPLSPVKKLSEPLEEPSEPPPQKEPLSPVQKYSQQLAESNEPVPQEESELPKPLSPLPSIERASAPQEPSVSDEFDSQPPVPVKDSPAISAEPVVPPKSPQQQAKTLPLVPEPIAEPTAAFIAEPATSTVTSPVKTLPPAPLSIEPSVVSTPSSVLSPTRSPSKSGSDVSAMLRDFFGSERPKRDYRADAGEILTSRPQGDAIVQTQKAQLFQITGQGKIIPVPSHYERMLFESEMYLCAHTYTNAARQKIQEVYFWAGDEVAPSAADDAQVFANREARAMGGPLVRLSQGKETAEFIQALGGIIIIRRGSSNKYDSLASNMLCGRQYVGQIVFDEVDFASTALCSGFPYIITQAGQCYLWKGKGSGIDELSCAKLIGMDSALMGEVIEIEEGQEPEHFWNLFGGAKKMSSADHWRLKPNYDKYRGRLFCSDAASRKQIIEINPFSQSDLSPTKIYVLDAFFEMYIIVGKHAQAEYASFHNALDFAQEYAILAAGMEDRPFVPVSTVVLEGIPRDMKSCFRKWRDDMSPTRMVVGSNNAAASGSTGGGPGVGGRPMTLKRARSLKIVPLGQALQVLGNSE</sequence>
<gene>
    <name evidence="4" type="ORF">BD289DRAFT_487197</name>
</gene>
<dbReference type="SMART" id="SM00262">
    <property type="entry name" value="GEL"/>
    <property type="match status" value="3"/>
</dbReference>
<name>A0A2T2ZSK6_9PEZI</name>
<feature type="compositionally biased region" description="Basic residues" evidence="1">
    <location>
        <begin position="857"/>
        <end position="868"/>
    </location>
</feature>
<dbReference type="InterPro" id="IPR029006">
    <property type="entry name" value="ADF-H/Gelsolin-like_dom_sf"/>
</dbReference>
<feature type="compositionally biased region" description="Basic and acidic residues" evidence="1">
    <location>
        <begin position="975"/>
        <end position="998"/>
    </location>
</feature>
<dbReference type="OrthoDB" id="6375767at2759"/>
<protein>
    <submittedName>
        <fullName evidence="4">Uncharacterized protein</fullName>
    </submittedName>
</protein>
<proteinExistence type="predicted"/>
<feature type="region of interest" description="Disordered" evidence="1">
    <location>
        <begin position="1"/>
        <end position="87"/>
    </location>
</feature>
<feature type="compositionally biased region" description="Basic and acidic residues" evidence="1">
    <location>
        <begin position="116"/>
        <end position="130"/>
    </location>
</feature>
<feature type="compositionally biased region" description="Polar residues" evidence="1">
    <location>
        <begin position="946"/>
        <end position="961"/>
    </location>
</feature>
<keyword evidence="5" id="KW-1185">Reference proteome</keyword>
<dbReference type="GO" id="GO:0005737">
    <property type="term" value="C:cytoplasm"/>
    <property type="evidence" value="ECO:0007669"/>
    <property type="project" value="TreeGrafter"/>
</dbReference>
<evidence type="ECO:0000259" key="2">
    <source>
        <dbReference type="Pfam" id="PF13254"/>
    </source>
</evidence>
<feature type="compositionally biased region" description="Polar residues" evidence="1">
    <location>
        <begin position="1029"/>
        <end position="1041"/>
    </location>
</feature>
<dbReference type="GO" id="GO:0015629">
    <property type="term" value="C:actin cytoskeleton"/>
    <property type="evidence" value="ECO:0007669"/>
    <property type="project" value="TreeGrafter"/>
</dbReference>
<reference evidence="4 5" key="1">
    <citation type="journal article" date="2018" name="Mycol. Prog.">
        <title>Coniella lustricola, a new species from submerged detritus.</title>
        <authorList>
            <person name="Raudabaugh D.B."/>
            <person name="Iturriaga T."/>
            <person name="Carver A."/>
            <person name="Mondo S."/>
            <person name="Pangilinan J."/>
            <person name="Lipzen A."/>
            <person name="He G."/>
            <person name="Amirebrahimi M."/>
            <person name="Grigoriev I.V."/>
            <person name="Miller A.N."/>
        </authorList>
    </citation>
    <scope>NUCLEOTIDE SEQUENCE [LARGE SCALE GENOMIC DNA]</scope>
    <source>
        <strain evidence="4 5">B22-T-1</strain>
    </source>
</reference>
<feature type="region of interest" description="Disordered" evidence="1">
    <location>
        <begin position="1254"/>
        <end position="1278"/>
    </location>
</feature>
<dbReference type="GO" id="GO:0051015">
    <property type="term" value="F:actin filament binding"/>
    <property type="evidence" value="ECO:0007669"/>
    <property type="project" value="InterPro"/>
</dbReference>
<feature type="region of interest" description="Disordered" evidence="1">
    <location>
        <begin position="818"/>
        <end position="1216"/>
    </location>
</feature>
<feature type="region of interest" description="Disordered" evidence="1">
    <location>
        <begin position="490"/>
        <end position="633"/>
    </location>
</feature>
<accession>A0A2T2ZSK6</accession>
<feature type="compositionally biased region" description="Polar residues" evidence="1">
    <location>
        <begin position="617"/>
        <end position="633"/>
    </location>
</feature>
<organism evidence="4 5">
    <name type="scientific">Coniella lustricola</name>
    <dbReference type="NCBI Taxonomy" id="2025994"/>
    <lineage>
        <taxon>Eukaryota</taxon>
        <taxon>Fungi</taxon>
        <taxon>Dikarya</taxon>
        <taxon>Ascomycota</taxon>
        <taxon>Pezizomycotina</taxon>
        <taxon>Sordariomycetes</taxon>
        <taxon>Sordariomycetidae</taxon>
        <taxon>Diaporthales</taxon>
        <taxon>Schizoparmaceae</taxon>
        <taxon>Coniella</taxon>
    </lineage>
</organism>
<dbReference type="STRING" id="2025994.A0A2T2ZSK6"/>
<feature type="compositionally biased region" description="Low complexity" evidence="1">
    <location>
        <begin position="1255"/>
        <end position="1274"/>
    </location>
</feature>
<dbReference type="GO" id="GO:0051014">
    <property type="term" value="P:actin filament severing"/>
    <property type="evidence" value="ECO:0007669"/>
    <property type="project" value="TreeGrafter"/>
</dbReference>
<dbReference type="InParanoid" id="A0A2T2ZSK6"/>
<dbReference type="GO" id="GO:0008154">
    <property type="term" value="P:actin polymerization or depolymerization"/>
    <property type="evidence" value="ECO:0007669"/>
    <property type="project" value="TreeGrafter"/>
</dbReference>
<feature type="compositionally biased region" description="Polar residues" evidence="1">
    <location>
        <begin position="530"/>
        <end position="540"/>
    </location>
</feature>
<feature type="domain" description="DUF4045" evidence="2">
    <location>
        <begin position="2"/>
        <end position="692"/>
    </location>
</feature>
<evidence type="ECO:0000313" key="4">
    <source>
        <dbReference type="EMBL" id="PSR75233.1"/>
    </source>
</evidence>
<feature type="region of interest" description="Disordered" evidence="1">
    <location>
        <begin position="692"/>
        <end position="805"/>
    </location>
</feature>
<feature type="compositionally biased region" description="Low complexity" evidence="1">
    <location>
        <begin position="872"/>
        <end position="897"/>
    </location>
</feature>
<evidence type="ECO:0000259" key="3">
    <source>
        <dbReference type="Pfam" id="PF25480"/>
    </source>
</evidence>
<evidence type="ECO:0000256" key="1">
    <source>
        <dbReference type="SAM" id="MobiDB-lite"/>
    </source>
</evidence>
<dbReference type="PRINTS" id="PR00597">
    <property type="entry name" value="GELSOLIN"/>
</dbReference>
<dbReference type="EMBL" id="KZ678785">
    <property type="protein sequence ID" value="PSR75233.1"/>
    <property type="molecule type" value="Genomic_DNA"/>
</dbReference>
<dbReference type="InterPro" id="IPR007122">
    <property type="entry name" value="Villin/Gelsolin"/>
</dbReference>
<dbReference type="PANTHER" id="PTHR11977">
    <property type="entry name" value="VILLIN"/>
    <property type="match status" value="1"/>
</dbReference>
<feature type="compositionally biased region" description="Polar residues" evidence="1">
    <location>
        <begin position="1"/>
        <end position="17"/>
    </location>
</feature>
<dbReference type="Pfam" id="PF13254">
    <property type="entry name" value="DUF4045"/>
    <property type="match status" value="1"/>
</dbReference>